<dbReference type="RefSeq" id="WP_036333542.1">
    <property type="nucleotide sequence ID" value="NZ_JPMX01000009.1"/>
</dbReference>
<gene>
    <name evidence="2" type="ORF">IN07_03360</name>
</gene>
<feature type="domain" description="Helix-turn-helix" evidence="1">
    <location>
        <begin position="8"/>
        <end position="56"/>
    </location>
</feature>
<dbReference type="GO" id="GO:0003677">
    <property type="term" value="F:DNA binding"/>
    <property type="evidence" value="ECO:0007669"/>
    <property type="project" value="InterPro"/>
</dbReference>
<dbReference type="STRING" id="1522368.IN07_03360"/>
<comment type="caution">
    <text evidence="2">The sequence shown here is derived from an EMBL/GenBank/DDBJ whole genome shotgun (WGS) entry which is preliminary data.</text>
</comment>
<reference evidence="2 3" key="1">
    <citation type="submission" date="2014-07" db="EMBL/GenBank/DDBJ databases">
        <title>Biosystematic studies on Modestobacter strains isolated from extreme hyper-arid desert soil and from historic building.</title>
        <authorList>
            <person name="Bukarasam K."/>
            <person name="Bull A."/>
            <person name="Girard G."/>
            <person name="van Wezel G."/>
            <person name="Goodfellow M."/>
        </authorList>
    </citation>
    <scope>NUCLEOTIDE SEQUENCE [LARGE SCALE GENOMIC DNA]</scope>
    <source>
        <strain evidence="2 3">KNN45-2b</strain>
    </source>
</reference>
<dbReference type="NCBIfam" id="TIGR01764">
    <property type="entry name" value="excise"/>
    <property type="match status" value="1"/>
</dbReference>
<organism evidence="2 3">
    <name type="scientific">Modestobacter caceresii</name>
    <dbReference type="NCBI Taxonomy" id="1522368"/>
    <lineage>
        <taxon>Bacteria</taxon>
        <taxon>Bacillati</taxon>
        <taxon>Actinomycetota</taxon>
        <taxon>Actinomycetes</taxon>
        <taxon>Geodermatophilales</taxon>
        <taxon>Geodermatophilaceae</taxon>
        <taxon>Modestobacter</taxon>
    </lineage>
</organism>
<evidence type="ECO:0000313" key="3">
    <source>
        <dbReference type="Proteomes" id="UP000029713"/>
    </source>
</evidence>
<keyword evidence="3" id="KW-1185">Reference proteome</keyword>
<dbReference type="InterPro" id="IPR010093">
    <property type="entry name" value="SinI_DNA-bd"/>
</dbReference>
<dbReference type="Proteomes" id="UP000029713">
    <property type="component" value="Unassembled WGS sequence"/>
</dbReference>
<proteinExistence type="predicted"/>
<dbReference type="SUPFAM" id="SSF46955">
    <property type="entry name" value="Putative DNA-binding domain"/>
    <property type="match status" value="1"/>
</dbReference>
<dbReference type="OrthoDB" id="4559092at2"/>
<evidence type="ECO:0000313" key="2">
    <source>
        <dbReference type="EMBL" id="KGH48253.1"/>
    </source>
</evidence>
<dbReference type="InterPro" id="IPR009061">
    <property type="entry name" value="DNA-bd_dom_put_sf"/>
</dbReference>
<name>A0A098YBQ4_9ACTN</name>
<protein>
    <recommendedName>
        <fullName evidence="1">Helix-turn-helix domain-containing protein</fullName>
    </recommendedName>
</protein>
<dbReference type="InterPro" id="IPR041657">
    <property type="entry name" value="HTH_17"/>
</dbReference>
<dbReference type="Pfam" id="PF12728">
    <property type="entry name" value="HTH_17"/>
    <property type="match status" value="1"/>
</dbReference>
<dbReference type="EMBL" id="JPMX01000009">
    <property type="protein sequence ID" value="KGH48253.1"/>
    <property type="molecule type" value="Genomic_DNA"/>
</dbReference>
<sequence>MPELGSQLLDVPGAARFLGISERSLYRLVAADELPTYRVGRQLRFDEAELRDVLRSDRRSA</sequence>
<dbReference type="AlphaFoldDB" id="A0A098YBQ4"/>
<accession>A0A098YBQ4</accession>
<evidence type="ECO:0000259" key="1">
    <source>
        <dbReference type="Pfam" id="PF12728"/>
    </source>
</evidence>